<dbReference type="AlphaFoldDB" id="A0A7S9DCW4"/>
<dbReference type="KEGG" id="bcou:IC761_20495"/>
<dbReference type="RefSeq" id="WP_195804891.1">
    <property type="nucleotide sequence ID" value="NZ_CP061379.1"/>
</dbReference>
<name>A0A7S9DCW4_9BRAD</name>
<reference evidence="1 2" key="1">
    <citation type="submission" date="2020-09" db="EMBL/GenBank/DDBJ databases">
        <title>Complete genomes of bradyrhizobia occurring on native shrubby legumes in Australia.</title>
        <authorList>
            <person name="Lafay B."/>
        </authorList>
    </citation>
    <scope>NUCLEOTIDE SEQUENCE [LARGE SCALE GENOMIC DNA]</scope>
    <source>
        <strain evidence="1 2">BDV5040</strain>
    </source>
</reference>
<protein>
    <submittedName>
        <fullName evidence="1">Uncharacterized protein</fullName>
    </submittedName>
</protein>
<accession>A0A7S9DCW4</accession>
<evidence type="ECO:0000313" key="1">
    <source>
        <dbReference type="EMBL" id="QPF95437.1"/>
    </source>
</evidence>
<gene>
    <name evidence="1" type="ORF">IC761_20495</name>
</gene>
<sequence length="132" mass="14168">MRPLALAVAPGPVRAATPLSEMIEVFRSMCRRRGCDETNLTWDETIFSFWRITGETAHGYQRHNDHGEPPATQSGDKSMRALSFILAFGFVLAGSSIAGAPDGNLPGVGTFQYSGSPVTTTAPQPIVVAARF</sequence>
<dbReference type="Proteomes" id="UP000594621">
    <property type="component" value="Chromosome"/>
</dbReference>
<proteinExistence type="predicted"/>
<organism evidence="1 2">
    <name type="scientific">Bradyrhizobium commune</name>
    <dbReference type="NCBI Taxonomy" id="83627"/>
    <lineage>
        <taxon>Bacteria</taxon>
        <taxon>Pseudomonadati</taxon>
        <taxon>Pseudomonadota</taxon>
        <taxon>Alphaproteobacteria</taxon>
        <taxon>Hyphomicrobiales</taxon>
        <taxon>Nitrobacteraceae</taxon>
        <taxon>Bradyrhizobium</taxon>
    </lineage>
</organism>
<keyword evidence="2" id="KW-1185">Reference proteome</keyword>
<evidence type="ECO:0000313" key="2">
    <source>
        <dbReference type="Proteomes" id="UP000594621"/>
    </source>
</evidence>
<dbReference type="EMBL" id="CP061379">
    <property type="protein sequence ID" value="QPF95437.1"/>
    <property type="molecule type" value="Genomic_DNA"/>
</dbReference>